<dbReference type="AlphaFoldDB" id="A0A382HHI9"/>
<dbReference type="Pfam" id="PF02037">
    <property type="entry name" value="SAP"/>
    <property type="match status" value="1"/>
</dbReference>
<feature type="domain" description="SAP" evidence="1">
    <location>
        <begin position="57"/>
        <end position="91"/>
    </location>
</feature>
<evidence type="ECO:0008006" key="4">
    <source>
        <dbReference type="Google" id="ProtNLM"/>
    </source>
</evidence>
<dbReference type="SUPFAM" id="SSF81606">
    <property type="entry name" value="PP2C-like"/>
    <property type="match status" value="1"/>
</dbReference>
<dbReference type="Gene3D" id="1.10.720.30">
    <property type="entry name" value="SAP domain"/>
    <property type="match status" value="1"/>
</dbReference>
<dbReference type="InterPro" id="IPR036457">
    <property type="entry name" value="PPM-type-like_dom_sf"/>
</dbReference>
<proteinExistence type="predicted"/>
<feature type="non-terminal residue" evidence="3">
    <location>
        <position position="277"/>
    </location>
</feature>
<dbReference type="PANTHER" id="PTHR13832:SF827">
    <property type="entry name" value="PROTEIN PHOSPHATASE 1L"/>
    <property type="match status" value="1"/>
</dbReference>
<protein>
    <recommendedName>
        <fullName evidence="4">SAP domain-containing protein</fullName>
    </recommendedName>
</protein>
<evidence type="ECO:0000259" key="2">
    <source>
        <dbReference type="PROSITE" id="PS51746"/>
    </source>
</evidence>
<feature type="domain" description="PPM-type phosphatase" evidence="2">
    <location>
        <begin position="105"/>
        <end position="277"/>
    </location>
</feature>
<dbReference type="Pfam" id="PF00481">
    <property type="entry name" value="PP2C"/>
    <property type="match status" value="1"/>
</dbReference>
<dbReference type="PROSITE" id="PS51746">
    <property type="entry name" value="PPM_2"/>
    <property type="match status" value="1"/>
</dbReference>
<name>A0A382HHI9_9ZZZZ</name>
<evidence type="ECO:0000313" key="3">
    <source>
        <dbReference type="EMBL" id="SVB86746.1"/>
    </source>
</evidence>
<dbReference type="PANTHER" id="PTHR13832">
    <property type="entry name" value="PROTEIN PHOSPHATASE 2C"/>
    <property type="match status" value="1"/>
</dbReference>
<dbReference type="InterPro" id="IPR036361">
    <property type="entry name" value="SAP_dom_sf"/>
</dbReference>
<dbReference type="EMBL" id="UINC01061306">
    <property type="protein sequence ID" value="SVB86746.1"/>
    <property type="molecule type" value="Genomic_DNA"/>
</dbReference>
<dbReference type="Gene3D" id="3.60.40.10">
    <property type="entry name" value="PPM-type phosphatase domain"/>
    <property type="match status" value="1"/>
</dbReference>
<evidence type="ECO:0000259" key="1">
    <source>
        <dbReference type="PROSITE" id="PS50800"/>
    </source>
</evidence>
<accession>A0A382HHI9</accession>
<dbReference type="InterPro" id="IPR001932">
    <property type="entry name" value="PPM-type_phosphatase-like_dom"/>
</dbReference>
<dbReference type="CDD" id="cd00143">
    <property type="entry name" value="PP2Cc"/>
    <property type="match status" value="1"/>
</dbReference>
<organism evidence="3">
    <name type="scientific">marine metagenome</name>
    <dbReference type="NCBI Taxonomy" id="408172"/>
    <lineage>
        <taxon>unclassified sequences</taxon>
        <taxon>metagenomes</taxon>
        <taxon>ecological metagenomes</taxon>
    </lineage>
</organism>
<dbReference type="SMART" id="SM00513">
    <property type="entry name" value="SAP"/>
    <property type="match status" value="2"/>
</dbReference>
<reference evidence="3" key="1">
    <citation type="submission" date="2018-05" db="EMBL/GenBank/DDBJ databases">
        <authorList>
            <person name="Lanie J.A."/>
            <person name="Ng W.-L."/>
            <person name="Kazmierczak K.M."/>
            <person name="Andrzejewski T.M."/>
            <person name="Davidsen T.M."/>
            <person name="Wayne K.J."/>
            <person name="Tettelin H."/>
            <person name="Glass J.I."/>
            <person name="Rusch D."/>
            <person name="Podicherti R."/>
            <person name="Tsui H.-C.T."/>
            <person name="Winkler M.E."/>
        </authorList>
    </citation>
    <scope>NUCLEOTIDE SEQUENCE</scope>
</reference>
<dbReference type="GO" id="GO:0004722">
    <property type="term" value="F:protein serine/threonine phosphatase activity"/>
    <property type="evidence" value="ECO:0007669"/>
    <property type="project" value="InterPro"/>
</dbReference>
<dbReference type="PROSITE" id="PS50800">
    <property type="entry name" value="SAP"/>
    <property type="match status" value="1"/>
</dbReference>
<sequence length="277" mass="32298">MITRSLFIRLTNSKRKPWKKTELQKICKSLGLKTNLTNKEMYSNIKYHYNIKKKVLLHDWKFNELKNILKKKNISTQGTKKDLYNRILQLTNENLNAGRYKIFYTTAIHQEQGKREYMEDRFIAKCNKNICFYSILDGHGGKSCANFLKKNLYKIFIKIYEKNRYVNIKNILTQTYLYADKMFLKNNKKSGSTACSLFINNQTKIFAVANTGDSRIIGLVGNKIIQLSVDHKPDNNNEKQRIYQNNGFVMNSRLNGILAMSRSMGDIALKQKGLTSF</sequence>
<dbReference type="SMART" id="SM00332">
    <property type="entry name" value="PP2Cc"/>
    <property type="match status" value="1"/>
</dbReference>
<dbReference type="InterPro" id="IPR003034">
    <property type="entry name" value="SAP_dom"/>
</dbReference>
<dbReference type="SUPFAM" id="SSF68906">
    <property type="entry name" value="SAP domain"/>
    <property type="match status" value="1"/>
</dbReference>
<gene>
    <name evidence="3" type="ORF">METZ01_LOCUS239600</name>
</gene>
<dbReference type="InterPro" id="IPR015655">
    <property type="entry name" value="PP2C"/>
</dbReference>